<dbReference type="RefSeq" id="WP_377187992.1">
    <property type="nucleotide sequence ID" value="NZ_JBHUOG010000002.1"/>
</dbReference>
<gene>
    <name evidence="3" type="ORF">ACFS27_22900</name>
</gene>
<dbReference type="InterPro" id="IPR029479">
    <property type="entry name" value="Nitroreductase"/>
</dbReference>
<evidence type="ECO:0000313" key="4">
    <source>
        <dbReference type="Proteomes" id="UP001597479"/>
    </source>
</evidence>
<dbReference type="PANTHER" id="PTHR43745">
    <property type="entry name" value="NITROREDUCTASE MJ1384-RELATED"/>
    <property type="match status" value="1"/>
</dbReference>
<evidence type="ECO:0000256" key="1">
    <source>
        <dbReference type="SAM" id="MobiDB-lite"/>
    </source>
</evidence>
<reference evidence="4" key="1">
    <citation type="journal article" date="2019" name="Int. J. Syst. Evol. Microbiol.">
        <title>The Global Catalogue of Microorganisms (GCM) 10K type strain sequencing project: providing services to taxonomists for standard genome sequencing and annotation.</title>
        <authorList>
            <consortium name="The Broad Institute Genomics Platform"/>
            <consortium name="The Broad Institute Genome Sequencing Center for Infectious Disease"/>
            <person name="Wu L."/>
            <person name="Ma J."/>
        </authorList>
    </citation>
    <scope>NUCLEOTIDE SEQUENCE [LARGE SCALE GENOMIC DNA]</scope>
    <source>
        <strain evidence="4">CCM 7044</strain>
    </source>
</reference>
<dbReference type="InterPro" id="IPR000415">
    <property type="entry name" value="Nitroreductase-like"/>
</dbReference>
<comment type="caution">
    <text evidence="3">The sequence shown here is derived from an EMBL/GenBank/DDBJ whole genome shotgun (WGS) entry which is preliminary data.</text>
</comment>
<name>A0ABW5VXN3_9MICO</name>
<evidence type="ECO:0000259" key="2">
    <source>
        <dbReference type="Pfam" id="PF00881"/>
    </source>
</evidence>
<evidence type="ECO:0000313" key="3">
    <source>
        <dbReference type="EMBL" id="MFD2796428.1"/>
    </source>
</evidence>
<keyword evidence="4" id="KW-1185">Reference proteome</keyword>
<organism evidence="3 4">
    <name type="scientific">Promicromonospora vindobonensis</name>
    <dbReference type="NCBI Taxonomy" id="195748"/>
    <lineage>
        <taxon>Bacteria</taxon>
        <taxon>Bacillati</taxon>
        <taxon>Actinomycetota</taxon>
        <taxon>Actinomycetes</taxon>
        <taxon>Micrococcales</taxon>
        <taxon>Promicromonosporaceae</taxon>
        <taxon>Promicromonospora</taxon>
    </lineage>
</organism>
<dbReference type="Proteomes" id="UP001597479">
    <property type="component" value="Unassembled WGS sequence"/>
</dbReference>
<dbReference type="SUPFAM" id="SSF55469">
    <property type="entry name" value="FMN-dependent nitroreductase-like"/>
    <property type="match status" value="1"/>
</dbReference>
<feature type="region of interest" description="Disordered" evidence="1">
    <location>
        <begin position="145"/>
        <end position="168"/>
    </location>
</feature>
<feature type="domain" description="Nitroreductase" evidence="2">
    <location>
        <begin position="187"/>
        <end position="364"/>
    </location>
</feature>
<dbReference type="Pfam" id="PF00881">
    <property type="entry name" value="Nitroreductase"/>
    <property type="match status" value="1"/>
</dbReference>
<dbReference type="PANTHER" id="PTHR43745:SF2">
    <property type="entry name" value="NITROREDUCTASE MJ1384-RELATED"/>
    <property type="match status" value="1"/>
</dbReference>
<dbReference type="CDD" id="cd02142">
    <property type="entry name" value="McbC_SagB-like_oxidoreductase"/>
    <property type="match status" value="1"/>
</dbReference>
<accession>A0ABW5VXN3</accession>
<dbReference type="EMBL" id="JBHUOG010000002">
    <property type="protein sequence ID" value="MFD2796428.1"/>
    <property type="molecule type" value="Genomic_DNA"/>
</dbReference>
<protein>
    <submittedName>
        <fullName evidence="3">SagB/ThcOx family dehydrogenase</fullName>
    </submittedName>
</protein>
<sequence>MKYELSPTFKVTRLDEKSRVLVHAGTGDARVHLALEGPESQPLVQWLLGQHTARADDALATDAAATLGMNLEDARELVAHLVDNGVLTSSTSVDTARRHIEVWGQYGWRDAADFHLATTGLRFIPDQVDGLSYEDYFSRMVDDTESAGEQPHPAISVEGPRVTSPDECTSTTSLAETLTRSKPINRFVGDPVALAEFLSPLREAFGVQRTVGGLLGPHHLRSYPSGGARHPFEAYVVSKGLADLPQGVYYFDPITNELVVRGTPGDAAQIDTACFGKGGIVSADAVIVLTCRWLRHSWKYRYARSYRMLMLEVGHIVQAVHLAMRSHDVGVYHCPSINDLLLRQILTLGDDCAEGPVYALGLGHEGVR</sequence>
<dbReference type="Gene3D" id="3.40.109.10">
    <property type="entry name" value="NADH Oxidase"/>
    <property type="match status" value="1"/>
</dbReference>
<proteinExistence type="predicted"/>
<dbReference type="InterPro" id="IPR052544">
    <property type="entry name" value="Bacteriocin_Proc_Enz"/>
</dbReference>